<keyword evidence="2" id="KW-1133">Transmembrane helix</keyword>
<proteinExistence type="predicted"/>
<dbReference type="AlphaFoldDB" id="A0A5A8CQA1"/>
<keyword evidence="4" id="KW-1185">Reference proteome</keyword>
<dbReference type="PANTHER" id="PTHR31859:SF1">
    <property type="entry name" value="TETRATRICOPEPTIDE REPEAT PROTEIN 39C"/>
    <property type="match status" value="1"/>
</dbReference>
<dbReference type="Proteomes" id="UP000323011">
    <property type="component" value="Unassembled WGS sequence"/>
</dbReference>
<feature type="compositionally biased region" description="Low complexity" evidence="1">
    <location>
        <begin position="769"/>
        <end position="780"/>
    </location>
</feature>
<accession>A0A5A8CQA1</accession>
<gene>
    <name evidence="3" type="ORF">FNF29_02004</name>
</gene>
<keyword evidence="2" id="KW-0472">Membrane</keyword>
<dbReference type="EMBL" id="VLTN01000008">
    <property type="protein sequence ID" value="KAA0155253.1"/>
    <property type="molecule type" value="Genomic_DNA"/>
</dbReference>
<protein>
    <submittedName>
        <fullName evidence="3">Uncharacterized protein</fullName>
    </submittedName>
</protein>
<evidence type="ECO:0000256" key="1">
    <source>
        <dbReference type="SAM" id="MobiDB-lite"/>
    </source>
</evidence>
<evidence type="ECO:0000256" key="2">
    <source>
        <dbReference type="SAM" id="Phobius"/>
    </source>
</evidence>
<name>A0A5A8CQA1_CAFRO</name>
<keyword evidence="2" id="KW-0812">Transmembrane</keyword>
<evidence type="ECO:0000313" key="4">
    <source>
        <dbReference type="Proteomes" id="UP000323011"/>
    </source>
</evidence>
<feature type="transmembrane region" description="Helical" evidence="2">
    <location>
        <begin position="555"/>
        <end position="575"/>
    </location>
</feature>
<dbReference type="Pfam" id="PF10300">
    <property type="entry name" value="Iml2-TPR_39"/>
    <property type="match status" value="1"/>
</dbReference>
<reference evidence="3 4" key="1">
    <citation type="submission" date="2019-07" db="EMBL/GenBank/DDBJ databases">
        <title>Genomes of Cafeteria roenbergensis.</title>
        <authorList>
            <person name="Fischer M.G."/>
            <person name="Hackl T."/>
            <person name="Roman M."/>
        </authorList>
    </citation>
    <scope>NUCLEOTIDE SEQUENCE [LARGE SCALE GENOMIC DNA]</scope>
    <source>
        <strain evidence="3 4">BVI</strain>
    </source>
</reference>
<sequence>MSEIVLSPLSGHTLDVEVPPGKTCRWRIEVLGPGDVVCTVGFDDAEPFLLRTRVRNEANAATNRGTDAKALTVLVENDAFLVTRMVSVAAWVVAEGEASPSDGDAELVAAESEHMPVREGDDAGVIPDAPCTAAVADASPLAAAALARLRAPHEALDASQLAPSEDIARSAVDTFFLNDVRAAEALFAREHNRIPLFGLGFATISFLRALLSFDPDQLRETQARLAACRSLAASLSPPSGLEAAAASAWAAVSGGRQSAVTPRQLDAVLVSAEASLMAAITHLLSESAVGFVRCGLDIRTGWATYKQAAALAGNGAVGRIAAVARADGAAEAVVGVGATGGLFKELTAAGLSAAADVSGEAAATAAAPPAGGGAAAPSAAPAPAAAAADADAPAAAAAPSEGGAAPAPEALLPVATVLGLLGISTEEAAAMDEDAASMQASLNAAIAWAAAGGEGAAPPATESLVLRRGANAGMPRHDRAAAAIAAALADPAMPGNVDARSVVGGLLFGVGGFNIVGASLPPAIASLVRFFGFPADRATGVALLRACVRLGGTRAPLAVLVLLLLFVLTPFFLSGQGRNHLSEARELLAHALRAYPGAVFFTWLAARLAKLERRTHDASVLFRQCSVAAGSQVPQVTDLAAYELSIMEMARATRASLGACERRLHALSVVNTWSRATYVYSRGCALLALGRREEAFRALASVSGLLERRVAGVLISSEAFSARKAALAISGRATLRGMGAGSDASRLGVGTVFSGGRWWGEAGAPGVEAAATPAATAPASGGPGRCQSDDGSAGRDATDASADGGGGSVCGAGASAVRTAEEARAALLEPDTSAPDEAAMDAELSAAELAWWRTAAAAPAAAAPAAAAPAAAAPAAAAPAAAAPAAAAPAAAAPAAAAPAAAAPAAAAPAAAAPAAAPSADGEAVPAAWLIPAIELSMLFNSAAHAHPLTLRRWTMAAGEALAELLPPGLDEGAHPFGGESGPPDRSACPAVGVALSACACACGFVEAAALSEKNEAAAAAAMGTRADDVAVCALIRGTALAALGETAVAAEYLRWVAFRPQLFGRDTYVVPFALFELASLQLPGPAGEAVGSGSRRAMPIGEWRGRLARAQALADRVSSFGRDFNFKPRLQARFHLLLNWARDMQAQAQAVAASAGEEQ</sequence>
<evidence type="ECO:0000313" key="3">
    <source>
        <dbReference type="EMBL" id="KAA0155253.1"/>
    </source>
</evidence>
<comment type="caution">
    <text evidence="3">The sequence shown here is derived from an EMBL/GenBank/DDBJ whole genome shotgun (WGS) entry which is preliminary data.</text>
</comment>
<dbReference type="PANTHER" id="PTHR31859">
    <property type="entry name" value="TETRATRICOPEPTIDE REPEAT PROTEIN 39 FAMILY MEMBER"/>
    <property type="match status" value="1"/>
</dbReference>
<feature type="region of interest" description="Disordered" evidence="1">
    <location>
        <begin position="769"/>
        <end position="808"/>
    </location>
</feature>
<organism evidence="3 4">
    <name type="scientific">Cafeteria roenbergensis</name>
    <name type="common">Marine flagellate</name>
    <dbReference type="NCBI Taxonomy" id="33653"/>
    <lineage>
        <taxon>Eukaryota</taxon>
        <taxon>Sar</taxon>
        <taxon>Stramenopiles</taxon>
        <taxon>Bigyra</taxon>
        <taxon>Opalozoa</taxon>
        <taxon>Bicosoecida</taxon>
        <taxon>Cafeteriaceae</taxon>
        <taxon>Cafeteria</taxon>
    </lineage>
</organism>
<dbReference type="InterPro" id="IPR019412">
    <property type="entry name" value="IML2/TPR_39"/>
</dbReference>